<accession>A0A834FS72</accession>
<organism evidence="2 3">
    <name type="scientific">Oryzias melastigma</name>
    <name type="common">Marine medaka</name>
    <dbReference type="NCBI Taxonomy" id="30732"/>
    <lineage>
        <taxon>Eukaryota</taxon>
        <taxon>Metazoa</taxon>
        <taxon>Chordata</taxon>
        <taxon>Craniata</taxon>
        <taxon>Vertebrata</taxon>
        <taxon>Euteleostomi</taxon>
        <taxon>Actinopterygii</taxon>
        <taxon>Neopterygii</taxon>
        <taxon>Teleostei</taxon>
        <taxon>Neoteleostei</taxon>
        <taxon>Acanthomorphata</taxon>
        <taxon>Ovalentaria</taxon>
        <taxon>Atherinomorphae</taxon>
        <taxon>Beloniformes</taxon>
        <taxon>Adrianichthyidae</taxon>
        <taxon>Oryziinae</taxon>
        <taxon>Oryzias</taxon>
    </lineage>
</organism>
<feature type="region of interest" description="Disordered" evidence="1">
    <location>
        <begin position="162"/>
        <end position="184"/>
    </location>
</feature>
<feature type="compositionally biased region" description="Basic and acidic residues" evidence="1">
    <location>
        <begin position="247"/>
        <end position="256"/>
    </location>
</feature>
<evidence type="ECO:0000313" key="3">
    <source>
        <dbReference type="Proteomes" id="UP000646548"/>
    </source>
</evidence>
<evidence type="ECO:0000313" key="2">
    <source>
        <dbReference type="EMBL" id="KAF6739175.1"/>
    </source>
</evidence>
<comment type="caution">
    <text evidence="2">The sequence shown here is derived from an EMBL/GenBank/DDBJ whole genome shotgun (WGS) entry which is preliminary data.</text>
</comment>
<evidence type="ECO:0000256" key="1">
    <source>
        <dbReference type="SAM" id="MobiDB-lite"/>
    </source>
</evidence>
<dbReference type="Proteomes" id="UP000646548">
    <property type="component" value="Unassembled WGS sequence"/>
</dbReference>
<name>A0A834FS72_ORYME</name>
<dbReference type="AlphaFoldDB" id="A0A834FS72"/>
<reference evidence="2" key="1">
    <citation type="journal article" name="BMC Genomics">
        <title>Long-read sequencing and de novo genome assembly of marine medaka (Oryzias melastigma).</title>
        <authorList>
            <person name="Liang P."/>
            <person name="Saqib H.S.A."/>
            <person name="Ni X."/>
            <person name="Shen Y."/>
        </authorList>
    </citation>
    <scope>NUCLEOTIDE SEQUENCE</scope>
    <source>
        <strain evidence="2">Bigg-433</strain>
    </source>
</reference>
<gene>
    <name evidence="2" type="ORF">FQA47_025246</name>
</gene>
<dbReference type="EMBL" id="WKFB01000014">
    <property type="protein sequence ID" value="KAF6739175.1"/>
    <property type="molecule type" value="Genomic_DNA"/>
</dbReference>
<sequence length="294" mass="32560">MSIQIHLRSELIQSTTDVTSPEPLTAKDHGKLQICSNTDHSRTTYEREGRGENKTLQLRISAWRFIKNLEKVTNIFRKRAVVTESGAVASKPNRKLCFNENKQKQETLKNSVNSVGDSEATLFLWLTNKTKQFLCSEDKERRVSFLSVMDENGGAAVLITHSSSVTPSSPPLGPQSRQPETKEAPRHFQLKQADDSLIQVIEKLSKIVEKQPHRRGGLGGQKRVLHVATSAGGGAAEEVSACKKVKRQEEAKESRRPCRQQQQQRRGGGRDSEADGDVLPVQPVPLPVPDAAPS</sequence>
<feature type="region of interest" description="Disordered" evidence="1">
    <location>
        <begin position="246"/>
        <end position="294"/>
    </location>
</feature>
<protein>
    <submittedName>
        <fullName evidence="2">Uncharacterized protein</fullName>
    </submittedName>
</protein>
<feature type="compositionally biased region" description="Pro residues" evidence="1">
    <location>
        <begin position="282"/>
        <end position="294"/>
    </location>
</feature>
<proteinExistence type="predicted"/>